<comment type="caution">
    <text evidence="2">The sequence shown here is derived from an EMBL/GenBank/DDBJ whole genome shotgun (WGS) entry which is preliminary data.</text>
</comment>
<accession>A0A838LB81</accession>
<dbReference type="InterPro" id="IPR042245">
    <property type="entry name" value="Tgt2/MlaC_sf"/>
</dbReference>
<evidence type="ECO:0000313" key="2">
    <source>
        <dbReference type="EMBL" id="MBA2934748.1"/>
    </source>
</evidence>
<keyword evidence="1" id="KW-0732">Signal</keyword>
<feature type="chain" id="PRO_5032577790" evidence="1">
    <location>
        <begin position="25"/>
        <end position="192"/>
    </location>
</feature>
<proteinExistence type="predicted"/>
<feature type="signal peptide" evidence="1">
    <location>
        <begin position="1"/>
        <end position="24"/>
    </location>
</feature>
<evidence type="ECO:0000256" key="1">
    <source>
        <dbReference type="SAM" id="SignalP"/>
    </source>
</evidence>
<dbReference type="AlphaFoldDB" id="A0A838LB81"/>
<name>A0A838LB81_9SPHN</name>
<dbReference type="EMBL" id="JACEIB010000007">
    <property type="protein sequence ID" value="MBA2934748.1"/>
    <property type="molecule type" value="Genomic_DNA"/>
</dbReference>
<dbReference type="Pfam" id="PF05494">
    <property type="entry name" value="MlaC"/>
    <property type="match status" value="1"/>
</dbReference>
<dbReference type="InterPro" id="IPR008869">
    <property type="entry name" value="MlaC/ttg2D"/>
</dbReference>
<protein>
    <submittedName>
        <fullName evidence="2">ABC transporter substrate-binding protein</fullName>
    </submittedName>
</protein>
<dbReference type="Gene3D" id="3.10.450.710">
    <property type="entry name" value="Tgt2/MlaC"/>
    <property type="match status" value="1"/>
</dbReference>
<dbReference type="Proteomes" id="UP000570166">
    <property type="component" value="Unassembled WGS sequence"/>
</dbReference>
<keyword evidence="3" id="KW-1185">Reference proteome</keyword>
<organism evidence="2 3">
    <name type="scientific">Sphingomonas chungangi</name>
    <dbReference type="NCBI Taxonomy" id="2683589"/>
    <lineage>
        <taxon>Bacteria</taxon>
        <taxon>Pseudomonadati</taxon>
        <taxon>Pseudomonadota</taxon>
        <taxon>Alphaproteobacteria</taxon>
        <taxon>Sphingomonadales</taxon>
        <taxon>Sphingomonadaceae</taxon>
        <taxon>Sphingomonas</taxon>
    </lineage>
</organism>
<evidence type="ECO:0000313" key="3">
    <source>
        <dbReference type="Proteomes" id="UP000570166"/>
    </source>
</evidence>
<reference evidence="2 3" key="1">
    <citation type="submission" date="2020-07" db="EMBL/GenBank/DDBJ databases">
        <authorList>
            <person name="Sun Q."/>
        </authorList>
    </citation>
    <scope>NUCLEOTIDE SEQUENCE [LARGE SCALE GENOMIC DNA]</scope>
    <source>
        <strain evidence="2 3">CGMCC 1.13654</strain>
    </source>
</reference>
<gene>
    <name evidence="2" type="ORF">HZF05_11635</name>
</gene>
<sequence>MTTLKHAFRIFALMTLAAPAVAHADASEPAARIGAYDDAVIGVMKAKLGTAARADRFEPIVKAYYDMPTIAGLVAGPAWASASATDKASAITALTRHSAVSLARNFKDYDGTPFTVDPKVIARGPDRVVKVTIGTDLLYYRMRQSAGTWKIVDVISSGVSNLALQRADLATTIQSGGLPALVKKLAQLDAVK</sequence>